<keyword evidence="9" id="KW-1133">Transmembrane helix</keyword>
<comment type="caution">
    <text evidence="12">The sequence shown here is derived from an EMBL/GenBank/DDBJ whole genome shotgun (WGS) entry which is preliminary data.</text>
</comment>
<dbReference type="InterPro" id="IPR001709">
    <property type="entry name" value="Flavoprot_Pyr_Nucl_cyt_Rdtase"/>
</dbReference>
<evidence type="ECO:0000256" key="9">
    <source>
        <dbReference type="SAM" id="Phobius"/>
    </source>
</evidence>
<keyword evidence="7" id="KW-0408">Iron</keyword>
<dbReference type="InterPro" id="IPR008333">
    <property type="entry name" value="Cbr1-like_FAD-bd_dom"/>
</dbReference>
<name>A0ABX2DER5_9SPHI</name>
<proteinExistence type="predicted"/>
<evidence type="ECO:0000256" key="3">
    <source>
        <dbReference type="ARBA" id="ARBA00022714"/>
    </source>
</evidence>
<keyword evidence="5" id="KW-0274">FAD</keyword>
<evidence type="ECO:0000313" key="12">
    <source>
        <dbReference type="EMBL" id="NQX32582.1"/>
    </source>
</evidence>
<keyword evidence="13" id="KW-1185">Reference proteome</keyword>
<feature type="domain" description="2Fe-2S ferredoxin-type" evidence="10">
    <location>
        <begin position="262"/>
        <end position="350"/>
    </location>
</feature>
<accession>A0ABX2DER5</accession>
<dbReference type="SUPFAM" id="SSF54292">
    <property type="entry name" value="2Fe-2S ferredoxin-like"/>
    <property type="match status" value="1"/>
</dbReference>
<dbReference type="InterPro" id="IPR012675">
    <property type="entry name" value="Beta-grasp_dom_sf"/>
</dbReference>
<dbReference type="PROSITE" id="PS00197">
    <property type="entry name" value="2FE2S_FER_1"/>
    <property type="match status" value="1"/>
</dbReference>
<dbReference type="Pfam" id="PF00970">
    <property type="entry name" value="FAD_binding_6"/>
    <property type="match status" value="1"/>
</dbReference>
<evidence type="ECO:0000256" key="5">
    <source>
        <dbReference type="ARBA" id="ARBA00022827"/>
    </source>
</evidence>
<dbReference type="InterPro" id="IPR017938">
    <property type="entry name" value="Riboflavin_synthase-like_b-brl"/>
</dbReference>
<dbReference type="Gene3D" id="2.40.30.10">
    <property type="entry name" value="Translation factors"/>
    <property type="match status" value="1"/>
</dbReference>
<keyword evidence="4" id="KW-0479">Metal-binding</keyword>
<protein>
    <submittedName>
        <fullName evidence="12">Ferredoxin--NADP reductase</fullName>
    </submittedName>
</protein>
<dbReference type="Gene3D" id="3.40.50.80">
    <property type="entry name" value="Nucleotide-binding domain of ferredoxin-NADP reductase (FNR) module"/>
    <property type="match status" value="1"/>
</dbReference>
<gene>
    <name evidence="12" type="ORF">HQN85_12640</name>
</gene>
<dbReference type="InterPro" id="IPR001041">
    <property type="entry name" value="2Fe-2S_ferredoxin-type"/>
</dbReference>
<feature type="domain" description="FAD-binding FR-type" evidence="11">
    <location>
        <begin position="1"/>
        <end position="104"/>
    </location>
</feature>
<dbReference type="Gene3D" id="3.10.20.30">
    <property type="match status" value="1"/>
</dbReference>
<comment type="cofactor">
    <cofactor evidence="1">
        <name>FAD</name>
        <dbReference type="ChEBI" id="CHEBI:57692"/>
    </cofactor>
</comment>
<keyword evidence="8" id="KW-0411">Iron-sulfur</keyword>
<dbReference type="PROSITE" id="PS51085">
    <property type="entry name" value="2FE2S_FER_2"/>
    <property type="match status" value="1"/>
</dbReference>
<dbReference type="InterPro" id="IPR017927">
    <property type="entry name" value="FAD-bd_FR_type"/>
</dbReference>
<dbReference type="Proteomes" id="UP000762110">
    <property type="component" value="Unassembled WGS sequence"/>
</dbReference>
<dbReference type="PANTHER" id="PTHR47354">
    <property type="entry name" value="NADH OXIDOREDUCTASE HCR"/>
    <property type="match status" value="1"/>
</dbReference>
<dbReference type="InterPro" id="IPR001433">
    <property type="entry name" value="OxRdtase_FAD/NAD-bd"/>
</dbReference>
<keyword evidence="2" id="KW-0285">Flavoprotein</keyword>
<evidence type="ECO:0000256" key="8">
    <source>
        <dbReference type="ARBA" id="ARBA00023014"/>
    </source>
</evidence>
<dbReference type="PRINTS" id="PR00371">
    <property type="entry name" value="FPNCR"/>
</dbReference>
<reference evidence="12 13" key="1">
    <citation type="submission" date="2020-05" db="EMBL/GenBank/DDBJ databases">
        <title>Description of Pedobacter foliorum sp. nov.</title>
        <authorList>
            <person name="Qi S."/>
            <person name="Carlier A."/>
            <person name="Cnockaert M."/>
            <person name="Vandamme P."/>
        </authorList>
    </citation>
    <scope>NUCLEOTIDE SEQUENCE [LARGE SCALE GENOMIC DNA]</scope>
    <source>
        <strain evidence="12 13">LMG 31300</strain>
    </source>
</reference>
<organism evidence="12 13">
    <name type="scientific">Pedobacter boryungensis</name>
    <dbReference type="NCBI Taxonomy" id="869962"/>
    <lineage>
        <taxon>Bacteria</taxon>
        <taxon>Pseudomonadati</taxon>
        <taxon>Bacteroidota</taxon>
        <taxon>Sphingobacteriia</taxon>
        <taxon>Sphingobacteriales</taxon>
        <taxon>Sphingobacteriaceae</taxon>
        <taxon>Pedobacter</taxon>
    </lineage>
</organism>
<dbReference type="SUPFAM" id="SSF52343">
    <property type="entry name" value="Ferredoxin reductase-like, C-terminal NADP-linked domain"/>
    <property type="match status" value="1"/>
</dbReference>
<keyword evidence="9" id="KW-0472">Membrane</keyword>
<evidence type="ECO:0000256" key="2">
    <source>
        <dbReference type="ARBA" id="ARBA00022630"/>
    </source>
</evidence>
<dbReference type="SUPFAM" id="SSF63380">
    <property type="entry name" value="Riboflavin synthase domain-like"/>
    <property type="match status" value="1"/>
</dbReference>
<dbReference type="InterPro" id="IPR039261">
    <property type="entry name" value="FNR_nucleotide-bd"/>
</dbReference>
<keyword evidence="9" id="KW-0812">Transmembrane</keyword>
<evidence type="ECO:0000259" key="10">
    <source>
        <dbReference type="PROSITE" id="PS51085"/>
    </source>
</evidence>
<dbReference type="InterPro" id="IPR036010">
    <property type="entry name" value="2Fe-2S_ferredoxin-like_sf"/>
</dbReference>
<dbReference type="Pfam" id="PF00111">
    <property type="entry name" value="Fer2"/>
    <property type="match status" value="1"/>
</dbReference>
<dbReference type="Pfam" id="PF00175">
    <property type="entry name" value="NAD_binding_1"/>
    <property type="match status" value="1"/>
</dbReference>
<evidence type="ECO:0000313" key="13">
    <source>
        <dbReference type="Proteomes" id="UP000762110"/>
    </source>
</evidence>
<dbReference type="PRINTS" id="PR00406">
    <property type="entry name" value="CYTB5RDTASE"/>
</dbReference>
<evidence type="ECO:0000256" key="6">
    <source>
        <dbReference type="ARBA" id="ARBA00023002"/>
    </source>
</evidence>
<sequence>MSLQKLRVISVIKQASEVLSINFETINGEKLNYKAGQFLPLVFQVNGRELRRSYSFCSSPDVDEPISIAVKLVENGEISRFIHHQIAIGDTVEIAKPNGQFIYQPNAKAKRTVFLFAAGVGITPLLSILKTALITETNSKIVLIYSSRSAEDTLFIEEIAKWQVEHSARLEVIHLFSNSKNLFRARLNGFLINQLVKENMEFDAKDALFYTCGPVDYMDVCRITLLGAGFKPNQVKRETFVLPEDEADEDDATEKVVDKNTYSVNLHFKGKIHHLLVPWPKRILEIALENKINLPYSCSGGVCSTCTATCISGGVRMDYNEVLTDDEVAKGRVLVCTGHPTVNDTTITWG</sequence>
<dbReference type="PANTHER" id="PTHR47354:SF8">
    <property type="entry name" value="1,2-PHENYLACETYL-COA EPOXIDASE, SUBUNIT E"/>
    <property type="match status" value="1"/>
</dbReference>
<evidence type="ECO:0000256" key="1">
    <source>
        <dbReference type="ARBA" id="ARBA00001974"/>
    </source>
</evidence>
<dbReference type="PROSITE" id="PS51384">
    <property type="entry name" value="FAD_FR"/>
    <property type="match status" value="1"/>
</dbReference>
<dbReference type="RefSeq" id="WP_173272784.1">
    <property type="nucleotide sequence ID" value="NZ_JABMKV010000003.1"/>
</dbReference>
<dbReference type="CDD" id="cd06214">
    <property type="entry name" value="PA_degradation_oxidoreductase_like"/>
    <property type="match status" value="1"/>
</dbReference>
<dbReference type="InterPro" id="IPR050415">
    <property type="entry name" value="MRET"/>
</dbReference>
<evidence type="ECO:0000259" key="11">
    <source>
        <dbReference type="PROSITE" id="PS51384"/>
    </source>
</evidence>
<keyword evidence="6" id="KW-0560">Oxidoreductase</keyword>
<dbReference type="EMBL" id="JABMKV010000003">
    <property type="protein sequence ID" value="NQX32582.1"/>
    <property type="molecule type" value="Genomic_DNA"/>
</dbReference>
<dbReference type="CDD" id="cd00207">
    <property type="entry name" value="fer2"/>
    <property type="match status" value="1"/>
</dbReference>
<evidence type="ECO:0000256" key="4">
    <source>
        <dbReference type="ARBA" id="ARBA00022723"/>
    </source>
</evidence>
<feature type="transmembrane region" description="Helical" evidence="9">
    <location>
        <begin position="113"/>
        <end position="133"/>
    </location>
</feature>
<keyword evidence="3" id="KW-0001">2Fe-2S</keyword>
<dbReference type="InterPro" id="IPR006058">
    <property type="entry name" value="2Fe2S_fd_BS"/>
</dbReference>
<evidence type="ECO:0000256" key="7">
    <source>
        <dbReference type="ARBA" id="ARBA00023004"/>
    </source>
</evidence>